<dbReference type="PANTHER" id="PTHR14859:SF15">
    <property type="entry name" value="ENDONUCLEASE_EXONUCLEASE_PHOSPHATASE DOMAIN-CONTAINING PROTEIN"/>
    <property type="match status" value="1"/>
</dbReference>
<dbReference type="Pfam" id="PF03372">
    <property type="entry name" value="Exo_endo_phos"/>
    <property type="match status" value="1"/>
</dbReference>
<gene>
    <name evidence="3" type="ORF">LQ327_01015</name>
</gene>
<evidence type="ECO:0000259" key="2">
    <source>
        <dbReference type="Pfam" id="PF03372"/>
    </source>
</evidence>
<dbReference type="InterPro" id="IPR005135">
    <property type="entry name" value="Endo/exonuclease/phosphatase"/>
</dbReference>
<keyword evidence="4" id="KW-1185">Reference proteome</keyword>
<comment type="caution">
    <text evidence="3">The sequence shown here is derived from an EMBL/GenBank/DDBJ whole genome shotgun (WGS) entry which is preliminary data.</text>
</comment>
<dbReference type="InterPro" id="IPR036691">
    <property type="entry name" value="Endo/exonu/phosph_ase_sf"/>
</dbReference>
<evidence type="ECO:0000256" key="1">
    <source>
        <dbReference type="SAM" id="MobiDB-lite"/>
    </source>
</evidence>
<evidence type="ECO:0000313" key="4">
    <source>
        <dbReference type="Proteomes" id="UP001199469"/>
    </source>
</evidence>
<evidence type="ECO:0000313" key="3">
    <source>
        <dbReference type="EMBL" id="MCD2191970.1"/>
    </source>
</evidence>
<dbReference type="SUPFAM" id="SSF56219">
    <property type="entry name" value="DNase I-like"/>
    <property type="match status" value="1"/>
</dbReference>
<name>A0ABS8P148_9PSEU</name>
<dbReference type="GO" id="GO:0004519">
    <property type="term" value="F:endonuclease activity"/>
    <property type="evidence" value="ECO:0007669"/>
    <property type="project" value="UniProtKB-KW"/>
</dbReference>
<feature type="region of interest" description="Disordered" evidence="1">
    <location>
        <begin position="91"/>
        <end position="114"/>
    </location>
</feature>
<proteinExistence type="predicted"/>
<dbReference type="Proteomes" id="UP001199469">
    <property type="component" value="Unassembled WGS sequence"/>
</dbReference>
<dbReference type="RefSeq" id="WP_230729662.1">
    <property type="nucleotide sequence ID" value="NZ_JAJNDB010000001.1"/>
</dbReference>
<keyword evidence="3" id="KW-0378">Hydrolase</keyword>
<keyword evidence="3" id="KW-0255">Endonuclease</keyword>
<feature type="domain" description="Endonuclease/exonuclease/phosphatase" evidence="2">
    <location>
        <begin position="16"/>
        <end position="264"/>
    </location>
</feature>
<dbReference type="Gene3D" id="3.60.10.10">
    <property type="entry name" value="Endonuclease/exonuclease/phosphatase"/>
    <property type="match status" value="1"/>
</dbReference>
<dbReference type="EMBL" id="JAJNDB010000001">
    <property type="protein sequence ID" value="MCD2191970.1"/>
    <property type="molecule type" value="Genomic_DNA"/>
</dbReference>
<reference evidence="3 4" key="1">
    <citation type="submission" date="2021-11" db="EMBL/GenBank/DDBJ databases">
        <title>Draft genome sequence of Actinomycetospora sp. SF1 isolated from the rhizosphere soil.</title>
        <authorList>
            <person name="Duangmal K."/>
            <person name="Chantavorakit T."/>
        </authorList>
    </citation>
    <scope>NUCLEOTIDE SEQUENCE [LARGE SCALE GENOMIC DNA]</scope>
    <source>
        <strain evidence="3 4">TBRC 5722</strain>
    </source>
</reference>
<accession>A0ABS8P148</accession>
<protein>
    <submittedName>
        <fullName evidence="3">Endonuclease/exonuclease/phosphatase family protein</fullName>
    </submittedName>
</protein>
<sequence>MGGELPERGRRALRVASLNIAAGRGPDGRADPHRLWSALQELDADVLALQEVDRGQERSGRIDQAELAAAVVGVTGPEHVRFEATVGRLPAARRGRDTGPTRHREPAAMSTATSVSSPGYGIALVSRVPVRRWRRVELPGFPARPWRSEPRVALAAVLAEPAPVRTIVTTHLSVVPALNAIQARRLAAALSDLPGPVILLGDLNLPAAIPARLLPAWRPLGRGSTYPRPRPRLRLDQALLRDPGRAGPPADWTAGVVPTGISDHCAVTVDLA</sequence>
<keyword evidence="3" id="KW-0540">Nuclease</keyword>
<dbReference type="PANTHER" id="PTHR14859">
    <property type="entry name" value="CALCOFLUOR WHITE HYPERSENSITIVE PROTEIN PRECURSOR"/>
    <property type="match status" value="1"/>
</dbReference>
<dbReference type="InterPro" id="IPR051916">
    <property type="entry name" value="GPI-anchor_lipid_remodeler"/>
</dbReference>
<feature type="compositionally biased region" description="Basic and acidic residues" evidence="1">
    <location>
        <begin position="94"/>
        <end position="106"/>
    </location>
</feature>
<organism evidence="3 4">
    <name type="scientific">Actinomycetospora endophytica</name>
    <dbReference type="NCBI Taxonomy" id="2291215"/>
    <lineage>
        <taxon>Bacteria</taxon>
        <taxon>Bacillati</taxon>
        <taxon>Actinomycetota</taxon>
        <taxon>Actinomycetes</taxon>
        <taxon>Pseudonocardiales</taxon>
        <taxon>Pseudonocardiaceae</taxon>
        <taxon>Actinomycetospora</taxon>
    </lineage>
</organism>